<protein>
    <submittedName>
        <fullName evidence="2">Uncharacterized protein</fullName>
    </submittedName>
</protein>
<reference evidence="2" key="1">
    <citation type="journal article" date="2023" name="G3 (Bethesda)">
        <title>A reference genome for the long-term kleptoplast-retaining sea slug Elysia crispata morphotype clarki.</title>
        <authorList>
            <person name="Eastman K.E."/>
            <person name="Pendleton A.L."/>
            <person name="Shaikh M.A."/>
            <person name="Suttiyut T."/>
            <person name="Ogas R."/>
            <person name="Tomko P."/>
            <person name="Gavelis G."/>
            <person name="Widhalm J.R."/>
            <person name="Wisecaver J.H."/>
        </authorList>
    </citation>
    <scope>NUCLEOTIDE SEQUENCE</scope>
    <source>
        <strain evidence="2">ECLA1</strain>
    </source>
</reference>
<feature type="compositionally biased region" description="Basic and acidic residues" evidence="1">
    <location>
        <begin position="41"/>
        <end position="55"/>
    </location>
</feature>
<dbReference type="AlphaFoldDB" id="A0AAE0XYY5"/>
<feature type="region of interest" description="Disordered" evidence="1">
    <location>
        <begin position="38"/>
        <end position="86"/>
    </location>
</feature>
<comment type="caution">
    <text evidence="2">The sequence shown here is derived from an EMBL/GenBank/DDBJ whole genome shotgun (WGS) entry which is preliminary data.</text>
</comment>
<gene>
    <name evidence="2" type="ORF">RRG08_017037</name>
</gene>
<evidence type="ECO:0000256" key="1">
    <source>
        <dbReference type="SAM" id="MobiDB-lite"/>
    </source>
</evidence>
<proteinExistence type="predicted"/>
<dbReference type="EMBL" id="JAWDGP010007289">
    <property type="protein sequence ID" value="KAK3726730.1"/>
    <property type="molecule type" value="Genomic_DNA"/>
</dbReference>
<name>A0AAE0XYY5_9GAST</name>
<organism evidence="2 3">
    <name type="scientific">Elysia crispata</name>
    <name type="common">lettuce slug</name>
    <dbReference type="NCBI Taxonomy" id="231223"/>
    <lineage>
        <taxon>Eukaryota</taxon>
        <taxon>Metazoa</taxon>
        <taxon>Spiralia</taxon>
        <taxon>Lophotrochozoa</taxon>
        <taxon>Mollusca</taxon>
        <taxon>Gastropoda</taxon>
        <taxon>Heterobranchia</taxon>
        <taxon>Euthyneura</taxon>
        <taxon>Panpulmonata</taxon>
        <taxon>Sacoglossa</taxon>
        <taxon>Placobranchoidea</taxon>
        <taxon>Plakobranchidae</taxon>
        <taxon>Elysia</taxon>
    </lineage>
</organism>
<evidence type="ECO:0000313" key="2">
    <source>
        <dbReference type="EMBL" id="KAK3726730.1"/>
    </source>
</evidence>
<dbReference type="Proteomes" id="UP001283361">
    <property type="component" value="Unassembled WGS sequence"/>
</dbReference>
<sequence length="86" mass="9154">MARYLLNHITELQVPASGPPEPAKKTAICLCSDSLRRSKNKPREVGSRAGDDLSSGHKHAQPHVASETVLVKAPRAIRGGKSSSSL</sequence>
<evidence type="ECO:0000313" key="3">
    <source>
        <dbReference type="Proteomes" id="UP001283361"/>
    </source>
</evidence>
<keyword evidence="3" id="KW-1185">Reference proteome</keyword>
<accession>A0AAE0XYY5</accession>